<dbReference type="InterPro" id="IPR004593">
    <property type="entry name" value="SbcD"/>
</dbReference>
<organism evidence="10 11">
    <name type="scientific">Salinicoccus kekensis</name>
    <dbReference type="NCBI Taxonomy" id="714307"/>
    <lineage>
        <taxon>Bacteria</taxon>
        <taxon>Bacillati</taxon>
        <taxon>Bacillota</taxon>
        <taxon>Bacilli</taxon>
        <taxon>Bacillales</taxon>
        <taxon>Staphylococcaceae</taxon>
        <taxon>Salinicoccus</taxon>
    </lineage>
</organism>
<dbReference type="PANTHER" id="PTHR30337">
    <property type="entry name" value="COMPONENT OF ATP-DEPENDENT DSDNA EXONUCLEASE"/>
    <property type="match status" value="1"/>
</dbReference>
<dbReference type="NCBIfam" id="TIGR00619">
    <property type="entry name" value="sbcd"/>
    <property type="match status" value="1"/>
</dbReference>
<keyword evidence="7 8" id="KW-0233">DNA recombination</keyword>
<evidence type="ECO:0000313" key="10">
    <source>
        <dbReference type="EMBL" id="SOC38172.1"/>
    </source>
</evidence>
<dbReference type="InterPro" id="IPR041796">
    <property type="entry name" value="Mre11_N"/>
</dbReference>
<keyword evidence="8" id="KW-0235">DNA replication</keyword>
<keyword evidence="4 8" id="KW-0540">Nuclease</keyword>
<dbReference type="Gene3D" id="3.60.21.10">
    <property type="match status" value="1"/>
</dbReference>
<evidence type="ECO:0000256" key="2">
    <source>
        <dbReference type="ARBA" id="ARBA00011322"/>
    </source>
</evidence>
<evidence type="ECO:0000259" key="9">
    <source>
        <dbReference type="Pfam" id="PF00149"/>
    </source>
</evidence>
<dbReference type="GO" id="GO:0006260">
    <property type="term" value="P:DNA replication"/>
    <property type="evidence" value="ECO:0007669"/>
    <property type="project" value="UniProtKB-KW"/>
</dbReference>
<accession>A0A285U8K7</accession>
<dbReference type="InterPro" id="IPR050535">
    <property type="entry name" value="DNA_Repair-Maintenance_Comp"/>
</dbReference>
<evidence type="ECO:0000256" key="1">
    <source>
        <dbReference type="ARBA" id="ARBA00010555"/>
    </source>
</evidence>
<evidence type="ECO:0000256" key="7">
    <source>
        <dbReference type="ARBA" id="ARBA00023172"/>
    </source>
</evidence>
<keyword evidence="11" id="KW-1185">Reference proteome</keyword>
<evidence type="ECO:0000256" key="3">
    <source>
        <dbReference type="ARBA" id="ARBA00013365"/>
    </source>
</evidence>
<gene>
    <name evidence="8" type="primary">sbcD</name>
    <name evidence="10" type="ORF">SAMN05878391_0323</name>
</gene>
<dbReference type="GO" id="GO:0006310">
    <property type="term" value="P:DNA recombination"/>
    <property type="evidence" value="ECO:0007669"/>
    <property type="project" value="UniProtKB-KW"/>
</dbReference>
<dbReference type="PANTHER" id="PTHR30337:SF0">
    <property type="entry name" value="NUCLEASE SBCCD SUBUNIT D"/>
    <property type="match status" value="1"/>
</dbReference>
<dbReference type="EMBL" id="OBQF01000001">
    <property type="protein sequence ID" value="SOC38172.1"/>
    <property type="molecule type" value="Genomic_DNA"/>
</dbReference>
<dbReference type="SUPFAM" id="SSF56300">
    <property type="entry name" value="Metallo-dependent phosphatases"/>
    <property type="match status" value="1"/>
</dbReference>
<dbReference type="InterPro" id="IPR029052">
    <property type="entry name" value="Metallo-depent_PP-like"/>
</dbReference>
<protein>
    <recommendedName>
        <fullName evidence="3 8">Nuclease SbcCD subunit D</fullName>
    </recommendedName>
</protein>
<evidence type="ECO:0000256" key="4">
    <source>
        <dbReference type="ARBA" id="ARBA00022722"/>
    </source>
</evidence>
<dbReference type="Proteomes" id="UP000219412">
    <property type="component" value="Unassembled WGS sequence"/>
</dbReference>
<keyword evidence="6 8" id="KW-0269">Exonuclease</keyword>
<keyword evidence="5 8" id="KW-0378">Hydrolase</keyword>
<dbReference type="InterPro" id="IPR004843">
    <property type="entry name" value="Calcineurin-like_PHP"/>
</dbReference>
<evidence type="ECO:0000256" key="8">
    <source>
        <dbReference type="RuleBase" id="RU363069"/>
    </source>
</evidence>
<sequence>MKILHTADWHIGKKLNGRDLLEDQKFVLEQLIGHIETLKPDIIVIAGDIYDRSNPPREALNLVNHYLHKMNVEMGLPVLINSGNHDSRALLDYGSEWFKATDLHIHTSLEEVFTPVTIGDINFYLVPHIDVLEARHHFDESGLRTHHDVYEYITERMKPDTEEQNILIGHLFIQDGAQSDSERALSIGMSEEVDSTIFNDFDYVLLGHLHHPFAINHEKIFYSGSLLKYSFNEVHQPKGFRWLDTDAGTVKFIPLSPMHDIVEFEGDFDDLINERVDFDDKDAYFKFTLSNLSHVKEPMSKIKMIYPNTLELKVKTDDHDFNMTTIDMKETSDYDIYASFIEEIAKRPPTETETEIFEEYFGGGHNEAH</sequence>
<comment type="function">
    <text evidence="8">SbcCD cleaves DNA hairpin structures. These structures can inhibit DNA replication and are intermediates in certain DNA recombination reactions. The complex acts as a 3'-&gt;5' double strand exonuclease that can open hairpins. It also has a 5' single-strand endonuclease activity.</text>
</comment>
<evidence type="ECO:0000256" key="6">
    <source>
        <dbReference type="ARBA" id="ARBA00022839"/>
    </source>
</evidence>
<proteinExistence type="inferred from homology"/>
<dbReference type="OrthoDB" id="9773856at2"/>
<reference evidence="11" key="1">
    <citation type="submission" date="2017-08" db="EMBL/GenBank/DDBJ databases">
        <authorList>
            <person name="Varghese N."/>
            <person name="Submissions S."/>
        </authorList>
    </citation>
    <scope>NUCLEOTIDE SEQUENCE [LARGE SCALE GENOMIC DNA]</scope>
    <source>
        <strain evidence="11">DSM 23173</strain>
    </source>
</reference>
<dbReference type="CDD" id="cd00840">
    <property type="entry name" value="MPP_Mre11_N"/>
    <property type="match status" value="1"/>
</dbReference>
<dbReference type="Pfam" id="PF00149">
    <property type="entry name" value="Metallophos"/>
    <property type="match status" value="1"/>
</dbReference>
<comment type="similarity">
    <text evidence="1 8">Belongs to the SbcD family.</text>
</comment>
<comment type="subunit">
    <text evidence="2 8">Heterodimer of SbcC and SbcD.</text>
</comment>
<dbReference type="GO" id="GO:0004519">
    <property type="term" value="F:endonuclease activity"/>
    <property type="evidence" value="ECO:0007669"/>
    <property type="project" value="UniProtKB-KW"/>
</dbReference>
<name>A0A285U8K7_9STAP</name>
<dbReference type="AlphaFoldDB" id="A0A285U8K7"/>
<evidence type="ECO:0000313" key="11">
    <source>
        <dbReference type="Proteomes" id="UP000219412"/>
    </source>
</evidence>
<evidence type="ECO:0000256" key="5">
    <source>
        <dbReference type="ARBA" id="ARBA00022801"/>
    </source>
</evidence>
<keyword evidence="8" id="KW-0255">Endonuclease</keyword>
<feature type="domain" description="Calcineurin-like phosphoesterase" evidence="9">
    <location>
        <begin position="1"/>
        <end position="212"/>
    </location>
</feature>
<dbReference type="GO" id="GO:0008408">
    <property type="term" value="F:3'-5' exonuclease activity"/>
    <property type="evidence" value="ECO:0007669"/>
    <property type="project" value="InterPro"/>
</dbReference>
<dbReference type="RefSeq" id="WP_097038463.1">
    <property type="nucleotide sequence ID" value="NZ_OBQF01000001.1"/>
</dbReference>